<evidence type="ECO:0000313" key="3">
    <source>
        <dbReference type="Proteomes" id="UP000887013"/>
    </source>
</evidence>
<gene>
    <name evidence="2" type="ORF">NPIL_292091</name>
</gene>
<organism evidence="2 3">
    <name type="scientific">Nephila pilipes</name>
    <name type="common">Giant wood spider</name>
    <name type="synonym">Nephila maculata</name>
    <dbReference type="NCBI Taxonomy" id="299642"/>
    <lineage>
        <taxon>Eukaryota</taxon>
        <taxon>Metazoa</taxon>
        <taxon>Ecdysozoa</taxon>
        <taxon>Arthropoda</taxon>
        <taxon>Chelicerata</taxon>
        <taxon>Arachnida</taxon>
        <taxon>Araneae</taxon>
        <taxon>Araneomorphae</taxon>
        <taxon>Entelegynae</taxon>
        <taxon>Araneoidea</taxon>
        <taxon>Nephilidae</taxon>
        <taxon>Nephila</taxon>
    </lineage>
</organism>
<dbReference type="EMBL" id="BMAW01033459">
    <property type="protein sequence ID" value="GFU30295.1"/>
    <property type="molecule type" value="Genomic_DNA"/>
</dbReference>
<accession>A0A8X6QPJ6</accession>
<keyword evidence="3" id="KW-1185">Reference proteome</keyword>
<sequence>MFIGILIYLMITEQIQKEYCIKFNKTLGDSQSKTIRKTQQSDSETCDIAGTDGTERTLSRGCTEYSGHQQH</sequence>
<comment type="caution">
    <text evidence="2">The sequence shown here is derived from an EMBL/GenBank/DDBJ whole genome shotgun (WGS) entry which is preliminary data.</text>
</comment>
<feature type="region of interest" description="Disordered" evidence="1">
    <location>
        <begin position="35"/>
        <end position="71"/>
    </location>
</feature>
<evidence type="ECO:0000256" key="1">
    <source>
        <dbReference type="SAM" id="MobiDB-lite"/>
    </source>
</evidence>
<proteinExistence type="predicted"/>
<dbReference type="AlphaFoldDB" id="A0A8X6QPJ6"/>
<protein>
    <submittedName>
        <fullName evidence="2">Uncharacterized protein</fullName>
    </submittedName>
</protein>
<name>A0A8X6QPJ6_NEPPI</name>
<dbReference type="Proteomes" id="UP000887013">
    <property type="component" value="Unassembled WGS sequence"/>
</dbReference>
<evidence type="ECO:0000313" key="2">
    <source>
        <dbReference type="EMBL" id="GFU30295.1"/>
    </source>
</evidence>
<reference evidence="2" key="1">
    <citation type="submission" date="2020-08" db="EMBL/GenBank/DDBJ databases">
        <title>Multicomponent nature underlies the extraordinary mechanical properties of spider dragline silk.</title>
        <authorList>
            <person name="Kono N."/>
            <person name="Nakamura H."/>
            <person name="Mori M."/>
            <person name="Yoshida Y."/>
            <person name="Ohtoshi R."/>
            <person name="Malay A.D."/>
            <person name="Moran D.A.P."/>
            <person name="Tomita M."/>
            <person name="Numata K."/>
            <person name="Arakawa K."/>
        </authorList>
    </citation>
    <scope>NUCLEOTIDE SEQUENCE</scope>
</reference>